<dbReference type="PANTHER" id="PTHR43133">
    <property type="entry name" value="RNA POLYMERASE ECF-TYPE SIGMA FACTO"/>
    <property type="match status" value="1"/>
</dbReference>
<comment type="similarity">
    <text evidence="1">Belongs to the sigma-70 factor family. ECF subfamily.</text>
</comment>
<dbReference type="InterPro" id="IPR013249">
    <property type="entry name" value="RNA_pol_sigma70_r4_t2"/>
</dbReference>
<evidence type="ECO:0008006" key="10">
    <source>
        <dbReference type="Google" id="ProtNLM"/>
    </source>
</evidence>
<dbReference type="Proteomes" id="UP000183940">
    <property type="component" value="Unassembled WGS sequence"/>
</dbReference>
<gene>
    <name evidence="8" type="ORF">BI308_21010</name>
</gene>
<dbReference type="InterPro" id="IPR013324">
    <property type="entry name" value="RNA_pol_sigma_r3/r4-like"/>
</dbReference>
<dbReference type="SUPFAM" id="SSF88946">
    <property type="entry name" value="Sigma2 domain of RNA polymerase sigma factors"/>
    <property type="match status" value="1"/>
</dbReference>
<proteinExistence type="inferred from homology"/>
<evidence type="ECO:0000313" key="8">
    <source>
        <dbReference type="EMBL" id="OJJ19793.1"/>
    </source>
</evidence>
<evidence type="ECO:0000259" key="7">
    <source>
        <dbReference type="Pfam" id="PF08281"/>
    </source>
</evidence>
<accession>A0A1L9QLX2</accession>
<dbReference type="STRING" id="1925591.BI308_21010"/>
<name>A0A1L9QLX2_9CYAN</name>
<dbReference type="GO" id="GO:0016987">
    <property type="term" value="F:sigma factor activity"/>
    <property type="evidence" value="ECO:0007669"/>
    <property type="project" value="UniProtKB-KW"/>
</dbReference>
<keyword evidence="2" id="KW-0805">Transcription regulation</keyword>
<evidence type="ECO:0000256" key="1">
    <source>
        <dbReference type="ARBA" id="ARBA00010641"/>
    </source>
</evidence>
<protein>
    <recommendedName>
        <fullName evidence="10">RNA polymerase subunit sigma-24</fullName>
    </recommendedName>
</protein>
<evidence type="ECO:0000256" key="4">
    <source>
        <dbReference type="ARBA" id="ARBA00023125"/>
    </source>
</evidence>
<keyword evidence="5" id="KW-0804">Transcription</keyword>
<feature type="domain" description="RNA polymerase sigma-70 region 2" evidence="6">
    <location>
        <begin position="34"/>
        <end position="100"/>
    </location>
</feature>
<evidence type="ECO:0000259" key="6">
    <source>
        <dbReference type="Pfam" id="PF04542"/>
    </source>
</evidence>
<keyword evidence="9" id="KW-1185">Reference proteome</keyword>
<feature type="domain" description="RNA polymerase sigma factor 70 region 4 type 2" evidence="7">
    <location>
        <begin position="137"/>
        <end position="185"/>
    </location>
</feature>
<dbReference type="InterPro" id="IPR039425">
    <property type="entry name" value="RNA_pol_sigma-70-like"/>
</dbReference>
<evidence type="ECO:0000256" key="5">
    <source>
        <dbReference type="ARBA" id="ARBA00023163"/>
    </source>
</evidence>
<dbReference type="NCBIfam" id="TIGR02937">
    <property type="entry name" value="sigma70-ECF"/>
    <property type="match status" value="1"/>
</dbReference>
<dbReference type="Pfam" id="PF08281">
    <property type="entry name" value="Sigma70_r4_2"/>
    <property type="match status" value="1"/>
</dbReference>
<dbReference type="InterPro" id="IPR007627">
    <property type="entry name" value="RNA_pol_sigma70_r2"/>
</dbReference>
<reference evidence="8" key="1">
    <citation type="submission" date="2016-10" db="EMBL/GenBank/DDBJ databases">
        <title>CRISPR-Cas defence system in Roseofilum reptotaenium: evidence of a bacteriophage-cyanobacterium arms race in the coral black band disease.</title>
        <authorList>
            <person name="Buerger P."/>
            <person name="Wood-Charlson E.M."/>
            <person name="Weynberg K.D."/>
            <person name="Willis B."/>
            <person name="Van Oppen M.J."/>
        </authorList>
    </citation>
    <scope>NUCLEOTIDE SEQUENCE [LARGE SCALE GENOMIC DNA]</scope>
    <source>
        <strain evidence="8">AO1-A</strain>
    </source>
</reference>
<dbReference type="InterPro" id="IPR036388">
    <property type="entry name" value="WH-like_DNA-bd_sf"/>
</dbReference>
<dbReference type="GO" id="GO:0006352">
    <property type="term" value="P:DNA-templated transcription initiation"/>
    <property type="evidence" value="ECO:0007669"/>
    <property type="project" value="InterPro"/>
</dbReference>
<dbReference type="SUPFAM" id="SSF88659">
    <property type="entry name" value="Sigma3 and sigma4 domains of RNA polymerase sigma factors"/>
    <property type="match status" value="1"/>
</dbReference>
<evidence type="ECO:0000256" key="3">
    <source>
        <dbReference type="ARBA" id="ARBA00023082"/>
    </source>
</evidence>
<dbReference type="PANTHER" id="PTHR43133:SF8">
    <property type="entry name" value="RNA POLYMERASE SIGMA FACTOR HI_1459-RELATED"/>
    <property type="match status" value="1"/>
</dbReference>
<dbReference type="CDD" id="cd06171">
    <property type="entry name" value="Sigma70_r4"/>
    <property type="match status" value="1"/>
</dbReference>
<comment type="caution">
    <text evidence="8">The sequence shown here is derived from an EMBL/GenBank/DDBJ whole genome shotgun (WGS) entry which is preliminary data.</text>
</comment>
<dbReference type="EMBL" id="MLAW01000049">
    <property type="protein sequence ID" value="OJJ19793.1"/>
    <property type="molecule type" value="Genomic_DNA"/>
</dbReference>
<evidence type="ECO:0000313" key="9">
    <source>
        <dbReference type="Proteomes" id="UP000183940"/>
    </source>
</evidence>
<dbReference type="InterPro" id="IPR014284">
    <property type="entry name" value="RNA_pol_sigma-70_dom"/>
</dbReference>
<keyword evidence="3" id="KW-0731">Sigma factor</keyword>
<dbReference type="Pfam" id="PF04542">
    <property type="entry name" value="Sigma70_r2"/>
    <property type="match status" value="1"/>
</dbReference>
<dbReference type="Gene3D" id="1.10.1740.10">
    <property type="match status" value="1"/>
</dbReference>
<dbReference type="GO" id="GO:0003677">
    <property type="term" value="F:DNA binding"/>
    <property type="evidence" value="ECO:0007669"/>
    <property type="project" value="UniProtKB-KW"/>
</dbReference>
<dbReference type="Gene3D" id="1.10.10.10">
    <property type="entry name" value="Winged helix-like DNA-binding domain superfamily/Winged helix DNA-binding domain"/>
    <property type="match status" value="1"/>
</dbReference>
<dbReference type="InterPro" id="IPR013325">
    <property type="entry name" value="RNA_pol_sigma_r2"/>
</dbReference>
<evidence type="ECO:0000256" key="2">
    <source>
        <dbReference type="ARBA" id="ARBA00023015"/>
    </source>
</evidence>
<organism evidence="8 9">
    <name type="scientific">Roseofilum reptotaenium AO1-A</name>
    <dbReference type="NCBI Taxonomy" id="1925591"/>
    <lineage>
        <taxon>Bacteria</taxon>
        <taxon>Bacillati</taxon>
        <taxon>Cyanobacteriota</taxon>
        <taxon>Cyanophyceae</taxon>
        <taxon>Desertifilales</taxon>
        <taxon>Desertifilaceae</taxon>
        <taxon>Roseofilum</taxon>
    </lineage>
</organism>
<dbReference type="AlphaFoldDB" id="A0A1L9QLX2"/>
<sequence length="197" mass="23628">MKTPQDLAVNWAEKFSQSNHSVDTEIEFWNQWQKHQSYLYFCCLKWMRGNVMDAEDLLSQSMLKAWEKTANHTGNFYNFKAWLYKLTYHLCIDIQRKNNRIQGKLSYWYSGVETKMLYPIQQDIKIHLEKDEEMKVIEGAIAKLPPRIHHTFILHYYAEMSYQEIAEEQNISYANVRKRISQARSILKAELRGYFLD</sequence>
<keyword evidence="4" id="KW-0238">DNA-binding</keyword>